<keyword evidence="12" id="KW-1185">Reference proteome</keyword>
<dbReference type="GO" id="GO:0000976">
    <property type="term" value="F:transcription cis-regulatory region binding"/>
    <property type="evidence" value="ECO:0007669"/>
    <property type="project" value="TreeGrafter"/>
</dbReference>
<dbReference type="Pfam" id="PF00486">
    <property type="entry name" value="Trans_reg_C"/>
    <property type="match status" value="1"/>
</dbReference>
<dbReference type="PROSITE" id="PS50110">
    <property type="entry name" value="RESPONSE_REGULATORY"/>
    <property type="match status" value="1"/>
</dbReference>
<evidence type="ECO:0000256" key="2">
    <source>
        <dbReference type="ARBA" id="ARBA00023012"/>
    </source>
</evidence>
<keyword evidence="3" id="KW-0805">Transcription regulation</keyword>
<dbReference type="InterPro" id="IPR001867">
    <property type="entry name" value="OmpR/PhoB-type_DNA-bd"/>
</dbReference>
<evidence type="ECO:0000256" key="8">
    <source>
        <dbReference type="SAM" id="MobiDB-lite"/>
    </source>
</evidence>
<comment type="caution">
    <text evidence="11">The sequence shown here is derived from an EMBL/GenBank/DDBJ whole genome shotgun (WGS) entry which is preliminary data.</text>
</comment>
<dbReference type="PANTHER" id="PTHR48111:SF1">
    <property type="entry name" value="TWO-COMPONENT RESPONSE REGULATOR ORR33"/>
    <property type="match status" value="1"/>
</dbReference>
<dbReference type="Pfam" id="PF00072">
    <property type="entry name" value="Response_reg"/>
    <property type="match status" value="1"/>
</dbReference>
<evidence type="ECO:0000256" key="5">
    <source>
        <dbReference type="ARBA" id="ARBA00023163"/>
    </source>
</evidence>
<feature type="domain" description="Response regulatory" evidence="9">
    <location>
        <begin position="16"/>
        <end position="129"/>
    </location>
</feature>
<evidence type="ECO:0000256" key="3">
    <source>
        <dbReference type="ARBA" id="ARBA00023015"/>
    </source>
</evidence>
<dbReference type="InterPro" id="IPR011006">
    <property type="entry name" value="CheY-like_superfamily"/>
</dbReference>
<evidence type="ECO:0000256" key="1">
    <source>
        <dbReference type="ARBA" id="ARBA00022553"/>
    </source>
</evidence>
<dbReference type="Gene3D" id="1.10.10.10">
    <property type="entry name" value="Winged helix-like DNA-binding domain superfamily/Winged helix DNA-binding domain"/>
    <property type="match status" value="1"/>
</dbReference>
<dbReference type="Proteomes" id="UP000188879">
    <property type="component" value="Unassembled WGS sequence"/>
</dbReference>
<dbReference type="InterPro" id="IPR039420">
    <property type="entry name" value="WalR-like"/>
</dbReference>
<feature type="domain" description="OmpR/PhoB-type" evidence="10">
    <location>
        <begin position="145"/>
        <end position="244"/>
    </location>
</feature>
<dbReference type="Gene3D" id="6.10.250.690">
    <property type="match status" value="1"/>
</dbReference>
<dbReference type="SUPFAM" id="SSF46894">
    <property type="entry name" value="C-terminal effector domain of the bipartite response regulators"/>
    <property type="match status" value="1"/>
</dbReference>
<keyword evidence="2" id="KW-0902">Two-component regulatory system</keyword>
<feature type="modified residue" description="4-aspartylphosphate" evidence="6">
    <location>
        <position position="65"/>
    </location>
</feature>
<proteinExistence type="predicted"/>
<dbReference type="GO" id="GO:0006355">
    <property type="term" value="P:regulation of DNA-templated transcription"/>
    <property type="evidence" value="ECO:0007669"/>
    <property type="project" value="InterPro"/>
</dbReference>
<dbReference type="SMART" id="SM00448">
    <property type="entry name" value="REC"/>
    <property type="match status" value="1"/>
</dbReference>
<dbReference type="Gene3D" id="3.40.50.2300">
    <property type="match status" value="1"/>
</dbReference>
<evidence type="ECO:0008006" key="13">
    <source>
        <dbReference type="Google" id="ProtNLM"/>
    </source>
</evidence>
<evidence type="ECO:0000256" key="6">
    <source>
        <dbReference type="PROSITE-ProRule" id="PRU00169"/>
    </source>
</evidence>
<evidence type="ECO:0000256" key="4">
    <source>
        <dbReference type="ARBA" id="ARBA00023125"/>
    </source>
</evidence>
<evidence type="ECO:0000313" key="11">
    <source>
        <dbReference type="EMBL" id="ONG51002.1"/>
    </source>
</evidence>
<evidence type="ECO:0000313" key="12">
    <source>
        <dbReference type="Proteomes" id="UP000188879"/>
    </source>
</evidence>
<dbReference type="PANTHER" id="PTHR48111">
    <property type="entry name" value="REGULATOR OF RPOS"/>
    <property type="match status" value="1"/>
</dbReference>
<dbReference type="PROSITE" id="PS51755">
    <property type="entry name" value="OMPR_PHOB"/>
    <property type="match status" value="1"/>
</dbReference>
<accession>A0A1V2H0E5</accession>
<evidence type="ECO:0000259" key="10">
    <source>
        <dbReference type="PROSITE" id="PS51755"/>
    </source>
</evidence>
<dbReference type="SUPFAM" id="SSF52172">
    <property type="entry name" value="CheY-like"/>
    <property type="match status" value="1"/>
</dbReference>
<sequence>MSPPGDDAGGTPPDPLVLVVDDEPAWAEELCSTVGRYGFRGRAGHSWDDLQRIMAEEAPDAILLDQRLGRVDTVSRLPELRQATDATIMVITANVSEVDRILGLENGADDFLVKPISGREVVARLRARLRRRPEGAAPAPPRAAAATPAGSGWRFDPRGGGLWRPDGSRVHLSLAEFRIMAALHQASPQSVSRDALSQIAFGRPWHFGDRAVDNSILGLRRKLGDLRLGGTIRTIRAVGYVFTGFPED</sequence>
<gene>
    <name evidence="11" type="ORF">BKE38_17030</name>
</gene>
<dbReference type="GO" id="GO:0032993">
    <property type="term" value="C:protein-DNA complex"/>
    <property type="evidence" value="ECO:0007669"/>
    <property type="project" value="TreeGrafter"/>
</dbReference>
<dbReference type="GO" id="GO:0005829">
    <property type="term" value="C:cytosol"/>
    <property type="evidence" value="ECO:0007669"/>
    <property type="project" value="TreeGrafter"/>
</dbReference>
<name>A0A1V2H0E5_9PROT</name>
<dbReference type="SMART" id="SM00862">
    <property type="entry name" value="Trans_reg_C"/>
    <property type="match status" value="1"/>
</dbReference>
<keyword evidence="4 7" id="KW-0238">DNA-binding</keyword>
<dbReference type="InterPro" id="IPR036388">
    <property type="entry name" value="WH-like_DNA-bd_sf"/>
</dbReference>
<evidence type="ECO:0000256" key="7">
    <source>
        <dbReference type="PROSITE-ProRule" id="PRU01091"/>
    </source>
</evidence>
<feature type="DNA-binding region" description="OmpR/PhoB-type" evidence="7">
    <location>
        <begin position="145"/>
        <end position="244"/>
    </location>
</feature>
<dbReference type="CDD" id="cd00383">
    <property type="entry name" value="trans_reg_C"/>
    <property type="match status" value="1"/>
</dbReference>
<dbReference type="EMBL" id="MLCO01000175">
    <property type="protein sequence ID" value="ONG51002.1"/>
    <property type="molecule type" value="Genomic_DNA"/>
</dbReference>
<keyword evidence="5" id="KW-0804">Transcription</keyword>
<protein>
    <recommendedName>
        <fullName evidence="13">DNA-binding response regulator</fullName>
    </recommendedName>
</protein>
<dbReference type="InterPro" id="IPR001789">
    <property type="entry name" value="Sig_transdc_resp-reg_receiver"/>
</dbReference>
<dbReference type="AlphaFoldDB" id="A0A1V2H0E5"/>
<reference evidence="11 12" key="1">
    <citation type="submission" date="2016-10" db="EMBL/GenBank/DDBJ databases">
        <title>Draft Genome sequence of Roseomonas sp. strain M3.</title>
        <authorList>
            <person name="Subhash Y."/>
            <person name="Lee S."/>
        </authorList>
    </citation>
    <scope>NUCLEOTIDE SEQUENCE [LARGE SCALE GENOMIC DNA]</scope>
    <source>
        <strain evidence="11 12">M3</strain>
    </source>
</reference>
<dbReference type="RefSeq" id="WP_076958519.1">
    <property type="nucleotide sequence ID" value="NZ_MLCO01000175.1"/>
</dbReference>
<evidence type="ECO:0000259" key="9">
    <source>
        <dbReference type="PROSITE" id="PS50110"/>
    </source>
</evidence>
<keyword evidence="1 6" id="KW-0597">Phosphoprotein</keyword>
<dbReference type="InterPro" id="IPR016032">
    <property type="entry name" value="Sig_transdc_resp-reg_C-effctor"/>
</dbReference>
<organism evidence="11 12">
    <name type="scientific">Teichococcus deserti</name>
    <dbReference type="NCBI Taxonomy" id="1817963"/>
    <lineage>
        <taxon>Bacteria</taxon>
        <taxon>Pseudomonadati</taxon>
        <taxon>Pseudomonadota</taxon>
        <taxon>Alphaproteobacteria</taxon>
        <taxon>Acetobacterales</taxon>
        <taxon>Roseomonadaceae</taxon>
        <taxon>Roseomonas</taxon>
    </lineage>
</organism>
<dbReference type="GO" id="GO:0000156">
    <property type="term" value="F:phosphorelay response regulator activity"/>
    <property type="evidence" value="ECO:0007669"/>
    <property type="project" value="TreeGrafter"/>
</dbReference>
<feature type="region of interest" description="Disordered" evidence="8">
    <location>
        <begin position="131"/>
        <end position="158"/>
    </location>
</feature>